<dbReference type="EMBL" id="AP018216">
    <property type="protein sequence ID" value="BAY71279.1"/>
    <property type="molecule type" value="Genomic_DNA"/>
</dbReference>
<dbReference type="Proteomes" id="UP000217507">
    <property type="component" value="Chromosome"/>
</dbReference>
<evidence type="ECO:0000313" key="1">
    <source>
        <dbReference type="EMBL" id="BAY71279.1"/>
    </source>
</evidence>
<organism evidence="1 2">
    <name type="scientific">Trichormus variabilis NIES-23</name>
    <dbReference type="NCBI Taxonomy" id="1973479"/>
    <lineage>
        <taxon>Bacteria</taxon>
        <taxon>Bacillati</taxon>
        <taxon>Cyanobacteriota</taxon>
        <taxon>Cyanophyceae</taxon>
        <taxon>Nostocales</taxon>
        <taxon>Nostocaceae</taxon>
        <taxon>Trichormus</taxon>
    </lineage>
</organism>
<dbReference type="AlphaFoldDB" id="A0A1Z4KQN2"/>
<accession>A0A1Z4KQN2</accession>
<reference evidence="1 2" key="1">
    <citation type="submission" date="2017-06" db="EMBL/GenBank/DDBJ databases">
        <title>Genome sequencing of cyanobaciteial culture collection at National Institute for Environmental Studies (NIES).</title>
        <authorList>
            <person name="Hirose Y."/>
            <person name="Shimura Y."/>
            <person name="Fujisawa T."/>
            <person name="Nakamura Y."/>
            <person name="Kawachi M."/>
        </authorList>
    </citation>
    <scope>NUCLEOTIDE SEQUENCE [LARGE SCALE GENOMIC DNA]</scope>
    <source>
        <strain evidence="1 2">NIES-23</strain>
    </source>
</reference>
<evidence type="ECO:0000313" key="2">
    <source>
        <dbReference type="Proteomes" id="UP000217507"/>
    </source>
</evidence>
<proteinExistence type="predicted"/>
<gene>
    <name evidence="1" type="ORF">NIES23_40960</name>
</gene>
<sequence>MKADSDEQGYIGLILDFCNIRRGATGLEGFPGLEQVALGNAHPTDTENFMRLSKISEF</sequence>
<name>A0A1Z4KQN2_ANAVA</name>
<protein>
    <submittedName>
        <fullName evidence="1">Uncharacterized protein</fullName>
    </submittedName>
</protein>